<comment type="catalytic activity">
    <reaction evidence="14">
        <text>propanoyl-CoA + glyoxylate + H2O = 3-methylmalate + CoA + H(+)</text>
        <dbReference type="Rhea" id="RHEA:47628"/>
        <dbReference type="ChEBI" id="CHEBI:15377"/>
        <dbReference type="ChEBI" id="CHEBI:15378"/>
        <dbReference type="ChEBI" id="CHEBI:36655"/>
        <dbReference type="ChEBI" id="CHEBI:57287"/>
        <dbReference type="ChEBI" id="CHEBI:57392"/>
        <dbReference type="ChEBI" id="CHEBI:87810"/>
    </reaction>
</comment>
<feature type="binding site" evidence="24">
    <location>
        <position position="24"/>
    </location>
    <ligand>
        <name>substrate</name>
    </ligand>
</feature>
<protein>
    <recommendedName>
        <fullName evidence="20">Citramalyl-CoA lyase, mitochondrial</fullName>
        <ecNumber evidence="4">2.3.3.9</ecNumber>
        <ecNumber evidence="18">3.1.2.30</ecNumber>
        <ecNumber evidence="19">4.1.3.25</ecNumber>
    </recommendedName>
    <alternativeName>
        <fullName evidence="22">(3S)-malyl-CoA thioesterase</fullName>
    </alternativeName>
    <alternativeName>
        <fullName evidence="23">Beta-methylmalate synthase</fullName>
    </alternativeName>
    <alternativeName>
        <fullName evidence="21">Malate synthase</fullName>
    </alternativeName>
</protein>
<evidence type="ECO:0000256" key="17">
    <source>
        <dbReference type="ARBA" id="ARBA00061542"/>
    </source>
</evidence>
<evidence type="ECO:0000259" key="26">
    <source>
        <dbReference type="Pfam" id="PF03328"/>
    </source>
</evidence>
<feature type="domain" description="HpcH/HpaI aldolase/citrate lyase" evidence="26">
    <location>
        <begin position="2"/>
        <end position="192"/>
    </location>
</feature>
<evidence type="ECO:0000256" key="24">
    <source>
        <dbReference type="PIRSR" id="PIRSR015582-1"/>
    </source>
</evidence>
<feature type="binding site" evidence="24">
    <location>
        <position position="88"/>
    </location>
    <ligand>
        <name>substrate</name>
    </ligand>
</feature>
<dbReference type="FunFam" id="3.20.20.60:FF:000014">
    <property type="entry name" value="Citrate lyase subunit beta-like protein"/>
    <property type="match status" value="1"/>
</dbReference>
<evidence type="ECO:0000256" key="22">
    <source>
        <dbReference type="ARBA" id="ARBA00076788"/>
    </source>
</evidence>
<dbReference type="InterPro" id="IPR005000">
    <property type="entry name" value="Aldolase/citrate-lyase_domain"/>
</dbReference>
<evidence type="ECO:0000256" key="7">
    <source>
        <dbReference type="ARBA" id="ARBA00022801"/>
    </source>
</evidence>
<evidence type="ECO:0000256" key="20">
    <source>
        <dbReference type="ARBA" id="ARBA00072098"/>
    </source>
</evidence>
<evidence type="ECO:0000256" key="15">
    <source>
        <dbReference type="ARBA" id="ARBA00051672"/>
    </source>
</evidence>
<comment type="caution">
    <text evidence="27">The sequence shown here is derived from an EMBL/GenBank/DDBJ whole genome shotgun (WGS) entry which is preliminary data.</text>
</comment>
<feature type="binding site" evidence="25">
    <location>
        <position position="88"/>
    </location>
    <ligand>
        <name>Mg(2+)</name>
        <dbReference type="ChEBI" id="CHEBI:18420"/>
    </ligand>
</feature>
<dbReference type="GO" id="GO:0016787">
    <property type="term" value="F:hydrolase activity"/>
    <property type="evidence" value="ECO:0007669"/>
    <property type="project" value="UniProtKB-KW"/>
</dbReference>
<evidence type="ECO:0000256" key="21">
    <source>
        <dbReference type="ARBA" id="ARBA00076231"/>
    </source>
</evidence>
<dbReference type="Pfam" id="PF03328">
    <property type="entry name" value="HpcH_HpaI"/>
    <property type="match status" value="1"/>
</dbReference>
<dbReference type="GO" id="GO:0106064">
    <property type="term" value="P:regulation of cobalamin metabolic process"/>
    <property type="evidence" value="ECO:0007669"/>
    <property type="project" value="UniProtKB-ARBA"/>
</dbReference>
<dbReference type="EC" id="2.3.3.9" evidence="4"/>
<evidence type="ECO:0000256" key="11">
    <source>
        <dbReference type="ARBA" id="ARBA00023128"/>
    </source>
</evidence>
<dbReference type="EC" id="3.1.2.30" evidence="18"/>
<evidence type="ECO:0000256" key="8">
    <source>
        <dbReference type="ARBA" id="ARBA00022842"/>
    </source>
</evidence>
<keyword evidence="12" id="KW-0456">Lyase</keyword>
<evidence type="ECO:0000256" key="19">
    <source>
        <dbReference type="ARBA" id="ARBA00066840"/>
    </source>
</evidence>
<accession>A0A7L4N9B2</accession>
<reference evidence="27 28" key="1">
    <citation type="submission" date="2020-02" db="EMBL/GenBank/DDBJ databases">
        <title>Bird 10,000 Genomes (B10K) Project - Family phase.</title>
        <authorList>
            <person name="Zhang G."/>
        </authorList>
    </citation>
    <scope>NUCLEOTIDE SEQUENCE [LARGE SCALE GENOMIC DNA]</scope>
    <source>
        <strain evidence="27">B10K-DU-013-51</strain>
        <tissue evidence="27">Mixed tissue sample</tissue>
    </source>
</reference>
<dbReference type="GO" id="GO:0047777">
    <property type="term" value="F:(S)-citramalyl-CoA lyase activity"/>
    <property type="evidence" value="ECO:0007669"/>
    <property type="project" value="UniProtKB-EC"/>
</dbReference>
<proteinExistence type="inferred from homology"/>
<comment type="subcellular location">
    <subcellularLocation>
        <location evidence="2">Mitochondrion</location>
    </subcellularLocation>
</comment>
<keyword evidence="9" id="KW-0809">Transit peptide</keyword>
<dbReference type="PANTHER" id="PTHR11105">
    <property type="entry name" value="CITRATE LYASE SUBUNIT BETA-RELATED"/>
    <property type="match status" value="1"/>
</dbReference>
<evidence type="ECO:0000313" key="27">
    <source>
        <dbReference type="EMBL" id="NXY85655.1"/>
    </source>
</evidence>
<keyword evidence="5" id="KW-0808">Transferase</keyword>
<dbReference type="PANTHER" id="PTHR11105:SF0">
    <property type="entry name" value="CITRAMALYL-COA LYASE, MITOCHONDRIAL"/>
    <property type="match status" value="1"/>
</dbReference>
<comment type="similarity">
    <text evidence="17">Belongs to the HpcH/HpaI aldolase family. Citrate lyase beta subunit-like subfamily.</text>
</comment>
<gene>
    <name evidence="27" type="primary">Clybl</name>
    <name evidence="27" type="ORF">CEYCYA_R04789</name>
</gene>
<comment type="subunit">
    <text evidence="3">Homotrimer.</text>
</comment>
<organism evidence="27 28">
    <name type="scientific">Ceyx cyanopectus</name>
    <name type="common">Indigo-banded kingfisher</name>
    <dbReference type="NCBI Taxonomy" id="390723"/>
    <lineage>
        <taxon>Eukaryota</taxon>
        <taxon>Metazoa</taxon>
        <taxon>Chordata</taxon>
        <taxon>Craniata</taxon>
        <taxon>Vertebrata</taxon>
        <taxon>Euteleostomi</taxon>
        <taxon>Archelosauria</taxon>
        <taxon>Archosauria</taxon>
        <taxon>Dinosauria</taxon>
        <taxon>Saurischia</taxon>
        <taxon>Theropoda</taxon>
        <taxon>Coelurosauria</taxon>
        <taxon>Aves</taxon>
        <taxon>Neognathae</taxon>
        <taxon>Neoaves</taxon>
        <taxon>Telluraves</taxon>
        <taxon>Coraciimorphae</taxon>
        <taxon>Coraciiformes</taxon>
        <taxon>Alcedinidae</taxon>
        <taxon>Ceyx</taxon>
    </lineage>
</organism>
<dbReference type="EMBL" id="VYZU01040866">
    <property type="protein sequence ID" value="NXY85655.1"/>
    <property type="molecule type" value="Genomic_DNA"/>
</dbReference>
<keyword evidence="28" id="KW-1185">Reference proteome</keyword>
<dbReference type="SUPFAM" id="SSF51621">
    <property type="entry name" value="Phosphoenolpyruvate/pyruvate domain"/>
    <property type="match status" value="1"/>
</dbReference>
<dbReference type="GO" id="GO:0004474">
    <property type="term" value="F:malate synthase activity"/>
    <property type="evidence" value="ECO:0007669"/>
    <property type="project" value="UniProtKB-EC"/>
</dbReference>
<keyword evidence="11" id="KW-0496">Mitochondrion</keyword>
<keyword evidence="6 25" id="KW-0479">Metal-binding</keyword>
<evidence type="ECO:0000313" key="28">
    <source>
        <dbReference type="Proteomes" id="UP000586704"/>
    </source>
</evidence>
<evidence type="ECO:0000256" key="6">
    <source>
        <dbReference type="ARBA" id="ARBA00022723"/>
    </source>
</evidence>
<name>A0A7L4N9B2_9AVES</name>
<dbReference type="AlphaFoldDB" id="A0A7L4N9B2"/>
<evidence type="ECO:0000256" key="16">
    <source>
        <dbReference type="ARBA" id="ARBA00055540"/>
    </source>
</evidence>
<dbReference type="GO" id="GO:0046872">
    <property type="term" value="F:metal ion binding"/>
    <property type="evidence" value="ECO:0007669"/>
    <property type="project" value="UniProtKB-KW"/>
</dbReference>
<evidence type="ECO:0000256" key="13">
    <source>
        <dbReference type="ARBA" id="ARBA00047918"/>
    </source>
</evidence>
<dbReference type="InterPro" id="IPR040442">
    <property type="entry name" value="Pyrv_kinase-like_dom_sf"/>
</dbReference>
<evidence type="ECO:0000256" key="12">
    <source>
        <dbReference type="ARBA" id="ARBA00023239"/>
    </source>
</evidence>
<evidence type="ECO:0000256" key="23">
    <source>
        <dbReference type="ARBA" id="ARBA00083020"/>
    </source>
</evidence>
<evidence type="ECO:0000256" key="1">
    <source>
        <dbReference type="ARBA" id="ARBA00001946"/>
    </source>
</evidence>
<dbReference type="GO" id="GO:0005739">
    <property type="term" value="C:mitochondrion"/>
    <property type="evidence" value="ECO:0007669"/>
    <property type="project" value="UniProtKB-SubCell"/>
</dbReference>
<comment type="catalytic activity">
    <reaction evidence="15">
        <text>(3S)-citramalyl-CoA = pyruvate + acetyl-CoA</text>
        <dbReference type="Rhea" id="RHEA:22612"/>
        <dbReference type="ChEBI" id="CHEBI:15361"/>
        <dbReference type="ChEBI" id="CHEBI:57288"/>
        <dbReference type="ChEBI" id="CHEBI:58668"/>
        <dbReference type="EC" id="4.1.3.25"/>
    </reaction>
</comment>
<dbReference type="Gene3D" id="3.20.20.60">
    <property type="entry name" value="Phosphoenolpyruvate-binding domains"/>
    <property type="match status" value="1"/>
</dbReference>
<dbReference type="OrthoDB" id="1773at2759"/>
<comment type="function">
    <text evidence="16">Mitochondrial citramalyl-CoA lyase indirectly involved in the vitamin B12 metabolism. Converts citramalyl-CoA into acetyl-CoA and pyruvate in the C5-dicarboxylate catabolism pathway. The C5-dicarboxylate catabolism pathway is required to detoxify itaconate, a vitamin B12-poisoning metabolite. Also acts as a malate synthase in vitro, converting glyoxylate and acetyl-CoA to malate. Also displays malyl-CoA thioesterase activity. Also acts as a beta-methylmalate synthase in vitro, by mediating conversion of glyoxylate and propionyl-CoA to beta-methylmalate. Also has very weak citramalate synthase activity in vitro.</text>
</comment>
<sequence length="258" mass="28753">REARLMVVKTLEGFDFGRAEKCVRINSVSSGLAEEDLEVILQSKTLPSSMMLPKVENVEEIRWFSDQFCQQLRGRRLAAPMHFIPFVETAVGLLNFKAVCEEAVRTGSQVGFHLDAVVFGGEDFRASIGCATSSKETHDILYARQKIIVTAKAFGLQAIDLVYIDFQDEDGLCRQSREGASMGFTGKQVIHPNQIAVVQEQFSPSPEKIQWAQELISAFEEHQRLGKGAFTFHGSMIDMPLLKQAQNIVTLATAIKKK</sequence>
<evidence type="ECO:0000256" key="3">
    <source>
        <dbReference type="ARBA" id="ARBA00011233"/>
    </source>
</evidence>
<evidence type="ECO:0000256" key="18">
    <source>
        <dbReference type="ARBA" id="ARBA00066460"/>
    </source>
</evidence>
<dbReference type="InterPro" id="IPR011206">
    <property type="entry name" value="Citrate_lyase_beta/mcl1/mcl2"/>
</dbReference>
<evidence type="ECO:0000256" key="2">
    <source>
        <dbReference type="ARBA" id="ARBA00004173"/>
    </source>
</evidence>
<dbReference type="InterPro" id="IPR015813">
    <property type="entry name" value="Pyrv/PenolPyrv_kinase-like_dom"/>
</dbReference>
<keyword evidence="7" id="KW-0378">Hydrolase</keyword>
<dbReference type="Proteomes" id="UP000586704">
    <property type="component" value="Unassembled WGS sequence"/>
</dbReference>
<feature type="non-terminal residue" evidence="27">
    <location>
        <position position="258"/>
    </location>
</feature>
<dbReference type="PIRSF" id="PIRSF015582">
    <property type="entry name" value="Cit_lyase_B"/>
    <property type="match status" value="1"/>
</dbReference>
<keyword evidence="10" id="KW-0007">Acetylation</keyword>
<dbReference type="EC" id="4.1.3.25" evidence="19"/>
<evidence type="ECO:0000256" key="10">
    <source>
        <dbReference type="ARBA" id="ARBA00022990"/>
    </source>
</evidence>
<evidence type="ECO:0000256" key="4">
    <source>
        <dbReference type="ARBA" id="ARBA00012636"/>
    </source>
</evidence>
<feature type="binding site" evidence="25">
    <location>
        <position position="123"/>
    </location>
    <ligand>
        <name>Mg(2+)</name>
        <dbReference type="ChEBI" id="CHEBI:18420"/>
    </ligand>
</feature>
<feature type="non-terminal residue" evidence="27">
    <location>
        <position position="1"/>
    </location>
</feature>
<evidence type="ECO:0000256" key="14">
    <source>
        <dbReference type="ARBA" id="ARBA00051623"/>
    </source>
</evidence>
<comment type="cofactor">
    <cofactor evidence="1">
        <name>Mg(2+)</name>
        <dbReference type="ChEBI" id="CHEBI:18420"/>
    </cofactor>
</comment>
<comment type="catalytic activity">
    <reaction evidence="13">
        <text>glyoxylate + acetyl-CoA + H2O = (S)-malate + CoA + H(+)</text>
        <dbReference type="Rhea" id="RHEA:18181"/>
        <dbReference type="ChEBI" id="CHEBI:15377"/>
        <dbReference type="ChEBI" id="CHEBI:15378"/>
        <dbReference type="ChEBI" id="CHEBI:15589"/>
        <dbReference type="ChEBI" id="CHEBI:36655"/>
        <dbReference type="ChEBI" id="CHEBI:57287"/>
        <dbReference type="ChEBI" id="CHEBI:57288"/>
        <dbReference type="EC" id="2.3.3.9"/>
    </reaction>
</comment>
<evidence type="ECO:0000256" key="5">
    <source>
        <dbReference type="ARBA" id="ARBA00022679"/>
    </source>
</evidence>
<dbReference type="InterPro" id="IPR040186">
    <property type="entry name" value="Citramalyl-CoA_lyase"/>
</dbReference>
<evidence type="ECO:0000256" key="9">
    <source>
        <dbReference type="ARBA" id="ARBA00022946"/>
    </source>
</evidence>
<keyword evidence="8 25" id="KW-0460">Magnesium</keyword>
<evidence type="ECO:0000256" key="25">
    <source>
        <dbReference type="PIRSR" id="PIRSR015582-2"/>
    </source>
</evidence>